<feature type="compositionally biased region" description="Gly residues" evidence="12">
    <location>
        <begin position="344"/>
        <end position="356"/>
    </location>
</feature>
<dbReference type="Pfam" id="PF00397">
    <property type="entry name" value="WW"/>
    <property type="match status" value="2"/>
</dbReference>
<dbReference type="FunFam" id="2.20.70.10:FF:000014">
    <property type="entry name" value="E3 ubiquitin-protein ligase SMURF1"/>
    <property type="match status" value="1"/>
</dbReference>
<dbReference type="Gene3D" id="2.20.70.10">
    <property type="match status" value="2"/>
</dbReference>
<evidence type="ECO:0000256" key="6">
    <source>
        <dbReference type="ARBA" id="ARBA00022737"/>
    </source>
</evidence>
<dbReference type="GO" id="GO:0005737">
    <property type="term" value="C:cytoplasm"/>
    <property type="evidence" value="ECO:0007669"/>
    <property type="project" value="UniProtKB-ARBA"/>
</dbReference>
<dbReference type="SUPFAM" id="SSF56204">
    <property type="entry name" value="Hect, E3 ligase catalytic domain"/>
    <property type="match status" value="1"/>
</dbReference>
<dbReference type="GO" id="GO:0005886">
    <property type="term" value="C:plasma membrane"/>
    <property type="evidence" value="ECO:0007669"/>
    <property type="project" value="UniProtKB-SubCell"/>
</dbReference>
<dbReference type="FunFam" id="3.30.2410.10:FF:000014">
    <property type="entry name" value="E3 ubiquitin-protein ligase SMURF1"/>
    <property type="match status" value="1"/>
</dbReference>
<dbReference type="InterPro" id="IPR001202">
    <property type="entry name" value="WW_dom"/>
</dbReference>
<dbReference type="SMART" id="SM00119">
    <property type="entry name" value="HECTc"/>
    <property type="match status" value="1"/>
</dbReference>
<dbReference type="KEGG" id="tng:GSTEN00007436G001"/>
<evidence type="ECO:0000256" key="1">
    <source>
        <dbReference type="ARBA" id="ARBA00000885"/>
    </source>
</evidence>
<dbReference type="FunFam" id="3.30.2160.10:FF:000001">
    <property type="entry name" value="E3 ubiquitin-protein ligase NEDD4-like"/>
    <property type="match status" value="1"/>
</dbReference>
<evidence type="ECO:0000256" key="4">
    <source>
        <dbReference type="ARBA" id="ARBA00012485"/>
    </source>
</evidence>
<feature type="active site" description="Glycyl thioester intermediate" evidence="10 11">
    <location>
        <position position="742"/>
    </location>
</feature>
<feature type="compositionally biased region" description="Polar residues" evidence="12">
    <location>
        <begin position="326"/>
        <end position="336"/>
    </location>
</feature>
<dbReference type="InterPro" id="IPR050409">
    <property type="entry name" value="E3_ubiq-protein_ligase"/>
</dbReference>
<comment type="catalytic activity">
    <reaction evidence="1">
        <text>S-ubiquitinyl-[E2 ubiquitin-conjugating enzyme]-L-cysteine + [acceptor protein]-L-lysine = [E2 ubiquitin-conjugating enzyme]-L-cysteine + N(6)-ubiquitinyl-[acceptor protein]-L-lysine.</text>
        <dbReference type="EC" id="2.3.2.26"/>
    </reaction>
</comment>
<evidence type="ECO:0000256" key="3">
    <source>
        <dbReference type="ARBA" id="ARBA00004906"/>
    </source>
</evidence>
<dbReference type="InterPro" id="IPR036020">
    <property type="entry name" value="WW_dom_sf"/>
</dbReference>
<reference evidence="15" key="1">
    <citation type="journal article" date="2004" name="Nature">
        <title>Genome duplication in the teleost fish Tetraodon nigroviridis reveals the early vertebrate proto-karyotype.</title>
        <authorList>
            <person name="Jaillon O."/>
            <person name="Aury J.-M."/>
            <person name="Brunet F."/>
            <person name="Petit J.-L."/>
            <person name="Stange-Thomann N."/>
            <person name="Mauceli E."/>
            <person name="Bouneau L."/>
            <person name="Fischer C."/>
            <person name="Ozouf-Costaz C."/>
            <person name="Bernot A."/>
            <person name="Nicaud S."/>
            <person name="Jaffe D."/>
            <person name="Fisher S."/>
            <person name="Lutfalla G."/>
            <person name="Dossat C."/>
            <person name="Segurens B."/>
            <person name="Dasilva C."/>
            <person name="Salanoubat M."/>
            <person name="Levy M."/>
            <person name="Boudet N."/>
            <person name="Castellano S."/>
            <person name="Anthouard V."/>
            <person name="Jubin C."/>
            <person name="Castelli V."/>
            <person name="Katinka M."/>
            <person name="Vacherie B."/>
            <person name="Biemont C."/>
            <person name="Skalli Z."/>
            <person name="Cattolico L."/>
            <person name="Poulain J."/>
            <person name="De Berardinis V."/>
            <person name="Cruaud C."/>
            <person name="Duprat S."/>
            <person name="Brottier P."/>
            <person name="Coutanceau J.-P."/>
            <person name="Gouzy J."/>
            <person name="Parra G."/>
            <person name="Lardier G."/>
            <person name="Chapple C."/>
            <person name="McKernan K.J."/>
            <person name="McEwan P."/>
            <person name="Bosak S."/>
            <person name="Kellis M."/>
            <person name="Volff J.-N."/>
            <person name="Guigo R."/>
            <person name="Zody M.C."/>
            <person name="Mesirov J."/>
            <person name="Lindblad-Toh K."/>
            <person name="Birren B."/>
            <person name="Nusbaum C."/>
            <person name="Kahn D."/>
            <person name="Robinson-Rechavi M."/>
            <person name="Laudet V."/>
            <person name="Schachter V."/>
            <person name="Quetier F."/>
            <person name="Saurin W."/>
            <person name="Scarpelli C."/>
            <person name="Wincker P."/>
            <person name="Lander E.S."/>
            <person name="Weissenbach J."/>
            <person name="Roest Crollius H."/>
        </authorList>
    </citation>
    <scope>NUCLEOTIDE SEQUENCE [LARGE SCALE GENOMIC DNA]</scope>
</reference>
<dbReference type="GO" id="GO:0007398">
    <property type="term" value="P:ectoderm development"/>
    <property type="evidence" value="ECO:0007669"/>
    <property type="project" value="UniProtKB-ARBA"/>
</dbReference>
<dbReference type="UniPathway" id="UPA00143"/>
<keyword evidence="5" id="KW-0808">Transferase</keyword>
<evidence type="ECO:0000256" key="8">
    <source>
        <dbReference type="ARBA" id="ARBA00082688"/>
    </source>
</evidence>
<feature type="domain" description="WW" evidence="13">
    <location>
        <begin position="227"/>
        <end position="261"/>
    </location>
</feature>
<dbReference type="Pfam" id="PF00632">
    <property type="entry name" value="HECT"/>
    <property type="match status" value="1"/>
</dbReference>
<dbReference type="InterPro" id="IPR035983">
    <property type="entry name" value="Hect_E3_ubiquitin_ligase"/>
</dbReference>
<reference evidence="15" key="2">
    <citation type="submission" date="2004-02" db="EMBL/GenBank/DDBJ databases">
        <authorList>
            <consortium name="Genoscope"/>
            <consortium name="Whitehead Institute Centre for Genome Research"/>
        </authorList>
    </citation>
    <scope>NUCLEOTIDE SEQUENCE</scope>
</reference>
<evidence type="ECO:0000259" key="13">
    <source>
        <dbReference type="PROSITE" id="PS50020"/>
    </source>
</evidence>
<evidence type="ECO:0000256" key="2">
    <source>
        <dbReference type="ARBA" id="ARBA00004413"/>
    </source>
</evidence>
<dbReference type="EMBL" id="CAAE01009779">
    <property type="protein sequence ID" value="CAF92291.1"/>
    <property type="molecule type" value="Genomic_DNA"/>
</dbReference>
<dbReference type="GO" id="GO:0030514">
    <property type="term" value="P:negative regulation of BMP signaling pathway"/>
    <property type="evidence" value="ECO:0007669"/>
    <property type="project" value="TreeGrafter"/>
</dbReference>
<evidence type="ECO:0000256" key="12">
    <source>
        <dbReference type="SAM" id="MobiDB-lite"/>
    </source>
</evidence>
<evidence type="ECO:0000256" key="9">
    <source>
        <dbReference type="ARBA" id="ARBA00082741"/>
    </source>
</evidence>
<dbReference type="Gene3D" id="3.30.2160.10">
    <property type="entry name" value="Hect, E3 ligase catalytic domain"/>
    <property type="match status" value="1"/>
</dbReference>
<feature type="domain" description="HECT" evidence="14">
    <location>
        <begin position="437"/>
        <end position="774"/>
    </location>
</feature>
<dbReference type="OrthoDB" id="8068875at2759"/>
<gene>
    <name evidence="15" type="ORF">GSTENG00007436001</name>
</gene>
<feature type="region of interest" description="Disordered" evidence="12">
    <location>
        <begin position="137"/>
        <end position="232"/>
    </location>
</feature>
<evidence type="ECO:0000256" key="7">
    <source>
        <dbReference type="ARBA" id="ARBA00022786"/>
    </source>
</evidence>
<name>Q4T491_TETNG</name>
<feature type="domain" description="WW" evidence="13">
    <location>
        <begin position="287"/>
        <end position="320"/>
    </location>
</feature>
<dbReference type="CDD" id="cd00078">
    <property type="entry name" value="HECTc"/>
    <property type="match status" value="1"/>
</dbReference>
<dbReference type="EC" id="2.3.2.26" evidence="4"/>
<keyword evidence="7 11" id="KW-0833">Ubl conjugation pathway</keyword>
<comment type="subcellular location">
    <subcellularLocation>
        <location evidence="2">Cell membrane</location>
        <topology evidence="2">Peripheral membrane protein</topology>
        <orientation evidence="2">Cytoplasmic side</orientation>
    </subcellularLocation>
</comment>
<proteinExistence type="predicted"/>
<dbReference type="Gene3D" id="3.30.2410.10">
    <property type="entry name" value="Hect, E3 ligase catalytic domain"/>
    <property type="match status" value="1"/>
</dbReference>
<dbReference type="CDD" id="cd00201">
    <property type="entry name" value="WW"/>
    <property type="match status" value="2"/>
</dbReference>
<dbReference type="InterPro" id="IPR000569">
    <property type="entry name" value="HECT_dom"/>
</dbReference>
<dbReference type="SUPFAM" id="SSF51045">
    <property type="entry name" value="WW domain"/>
    <property type="match status" value="2"/>
</dbReference>
<evidence type="ECO:0000256" key="10">
    <source>
        <dbReference type="PIRSR" id="PIRSR001569-1"/>
    </source>
</evidence>
<feature type="compositionally biased region" description="Basic and acidic residues" evidence="12">
    <location>
        <begin position="196"/>
        <end position="212"/>
    </location>
</feature>
<dbReference type="Gene3D" id="3.90.1750.10">
    <property type="entry name" value="Hect, E3 ligase catalytic domains"/>
    <property type="match status" value="1"/>
</dbReference>
<dbReference type="FunFam" id="2.20.70.10:FF:000017">
    <property type="entry name" value="E3 ubiquitin-protein ligase"/>
    <property type="match status" value="1"/>
</dbReference>
<sequence length="774" mass="87065">IMCQEPRKERLLSPAGPVCQGGGGWIGPVPLHRHGQEHTGPQMEPALRPVRELPRALLWLLPGSSLALTLLSARSYIGKTDSITISIWNHKKIHKRQGAGFLGCIRLLSNAISRLKDTGYQRLDLCKLNPSDSDAVRGQIVGEDPHTHTHTHTHTHALCCRSRPRPSPPVSFSESADARSDRQRRPGGGLQMAAGERGESRGQRSRGQDSRGHGLTPQNRPHGHQPPDLPEGYAEQRTTVQGQVYFLHTQTGVSTWHDPRIPRRPRRMADPLLCFRDLASVSCEEFGPLPLGWEVRSTVSGRIYFVDHNNRTTQFTDPRLHTIISQQSQVKESSQAPPMDVGGDDTGNGGVGGGGGEGDVAARYERDLVHKLKLLRHELSLQQPQAGHCRIEVSREEIFEVGASAAASAGDGRSIYPRARVCVCVFQESYRQIMKMRPKDLKKRLMVKFRGEEGLDYGGVAREWLYLLCHEMLNPYYGLFQYSTDNIYTLQINPDSSINPDHLSYFHFVGRVMGLAVFHSHYINGSFTQPFYKQLLGKPIQLSDLESTDPELHKSLVWILENDITSVLDHTFCVEHNAFGKLSQHELKPNGRNLAVTEENKKEYVRLYVNWRFMRGIEAQFLALQKGFSELIPQHLLKPFDHKELELIIGGLGKIDIADWKSNTRLKHCTSESNVVRWFWQAVEAFSEERRGRLLQFVTGSTRVPLQGFKALQGSTGSAGPRLFTIHLIDANTDNLPKAHTCFNRIDVPSYESYEKLYEKLLTAVEETCGFAVE</sequence>
<dbReference type="Gene3D" id="2.60.40.150">
    <property type="entry name" value="C2 domain"/>
    <property type="match status" value="1"/>
</dbReference>
<dbReference type="PANTHER" id="PTHR11254">
    <property type="entry name" value="HECT DOMAIN UBIQUITIN-PROTEIN LIGASE"/>
    <property type="match status" value="1"/>
</dbReference>
<protein>
    <recommendedName>
        <fullName evidence="4">HECT-type E3 ubiquitin transferase</fullName>
        <ecNumber evidence="4">2.3.2.26</ecNumber>
    </recommendedName>
    <alternativeName>
        <fullName evidence="8">SMAD ubiquitination regulatory factor 1</fullName>
    </alternativeName>
    <alternativeName>
        <fullName evidence="9">SMAD-specific E3 ubiquitin-protein ligase 1</fullName>
    </alternativeName>
</protein>
<feature type="region of interest" description="Disordered" evidence="12">
    <location>
        <begin position="326"/>
        <end position="356"/>
    </location>
</feature>
<dbReference type="FunFam" id="3.90.1750.10:FF:000079">
    <property type="entry name" value="E3 ubiquitin-protein ligase"/>
    <property type="match status" value="1"/>
</dbReference>
<dbReference type="GO" id="GO:0043161">
    <property type="term" value="P:proteasome-mediated ubiquitin-dependent protein catabolic process"/>
    <property type="evidence" value="ECO:0007669"/>
    <property type="project" value="TreeGrafter"/>
</dbReference>
<feature type="non-terminal residue" evidence="15">
    <location>
        <position position="1"/>
    </location>
</feature>
<organism evidence="15">
    <name type="scientific">Tetraodon nigroviridis</name>
    <name type="common">Spotted green pufferfish</name>
    <name type="synonym">Chelonodon nigroviridis</name>
    <dbReference type="NCBI Taxonomy" id="99883"/>
    <lineage>
        <taxon>Eukaryota</taxon>
        <taxon>Metazoa</taxon>
        <taxon>Chordata</taxon>
        <taxon>Craniata</taxon>
        <taxon>Vertebrata</taxon>
        <taxon>Euteleostomi</taxon>
        <taxon>Actinopterygii</taxon>
        <taxon>Neopterygii</taxon>
        <taxon>Teleostei</taxon>
        <taxon>Neoteleostei</taxon>
        <taxon>Acanthomorphata</taxon>
        <taxon>Eupercaria</taxon>
        <taxon>Tetraodontiformes</taxon>
        <taxon>Tetradontoidea</taxon>
        <taxon>Tetraodontidae</taxon>
        <taxon>Tetraodon</taxon>
    </lineage>
</organism>
<dbReference type="PROSITE" id="PS50020">
    <property type="entry name" value="WW_DOMAIN_2"/>
    <property type="match status" value="2"/>
</dbReference>
<dbReference type="GO" id="GO:0061630">
    <property type="term" value="F:ubiquitin protein ligase activity"/>
    <property type="evidence" value="ECO:0007669"/>
    <property type="project" value="UniProtKB-EC"/>
</dbReference>
<dbReference type="SMART" id="SM00456">
    <property type="entry name" value="WW"/>
    <property type="match status" value="2"/>
</dbReference>
<dbReference type="AlphaFoldDB" id="Q4T491"/>
<keyword evidence="6" id="KW-0677">Repeat</keyword>
<evidence type="ECO:0000256" key="5">
    <source>
        <dbReference type="ARBA" id="ARBA00022679"/>
    </source>
</evidence>
<accession>Q4T491</accession>
<dbReference type="PROSITE" id="PS50237">
    <property type="entry name" value="HECT"/>
    <property type="match status" value="1"/>
</dbReference>
<dbReference type="InterPro" id="IPR035892">
    <property type="entry name" value="C2_domain_sf"/>
</dbReference>
<evidence type="ECO:0000256" key="11">
    <source>
        <dbReference type="PROSITE-ProRule" id="PRU00104"/>
    </source>
</evidence>
<dbReference type="GO" id="GO:0046332">
    <property type="term" value="F:SMAD binding"/>
    <property type="evidence" value="ECO:0007669"/>
    <property type="project" value="TreeGrafter"/>
</dbReference>
<dbReference type="PANTHER" id="PTHR11254:SF293">
    <property type="entry name" value="E3 UBIQUITIN-PROTEIN LIGASE SMURF1"/>
    <property type="match status" value="1"/>
</dbReference>
<evidence type="ECO:0000313" key="15">
    <source>
        <dbReference type="EMBL" id="CAF92291.1"/>
    </source>
</evidence>
<dbReference type="PROSITE" id="PS01159">
    <property type="entry name" value="WW_DOMAIN_1"/>
    <property type="match status" value="1"/>
</dbReference>
<comment type="pathway">
    <text evidence="3">Protein modification; protein ubiquitination.</text>
</comment>
<evidence type="ECO:0000259" key="14">
    <source>
        <dbReference type="PROSITE" id="PS50237"/>
    </source>
</evidence>
<dbReference type="GO" id="GO:0016567">
    <property type="term" value="P:protein ubiquitination"/>
    <property type="evidence" value="ECO:0007669"/>
    <property type="project" value="UniProtKB-UniPathway"/>
</dbReference>